<comment type="caution">
    <text evidence="1">The sequence shown here is derived from an EMBL/GenBank/DDBJ whole genome shotgun (WGS) entry which is preliminary data.</text>
</comment>
<protein>
    <recommendedName>
        <fullName evidence="2">Gfo/Idh/MocA-like oxidoreductase C-terminal domain-containing protein</fullName>
    </recommendedName>
</protein>
<feature type="non-terminal residue" evidence="1">
    <location>
        <position position="1"/>
    </location>
</feature>
<reference evidence="1" key="1">
    <citation type="journal article" date="2014" name="Front. Microbiol.">
        <title>High frequency of phylogenetically diverse reductive dehalogenase-homologous genes in deep subseafloor sedimentary metagenomes.</title>
        <authorList>
            <person name="Kawai M."/>
            <person name="Futagami T."/>
            <person name="Toyoda A."/>
            <person name="Takaki Y."/>
            <person name="Nishi S."/>
            <person name="Hori S."/>
            <person name="Arai W."/>
            <person name="Tsubouchi T."/>
            <person name="Morono Y."/>
            <person name="Uchiyama I."/>
            <person name="Ito T."/>
            <person name="Fujiyama A."/>
            <person name="Inagaki F."/>
            <person name="Takami H."/>
        </authorList>
    </citation>
    <scope>NUCLEOTIDE SEQUENCE</scope>
    <source>
        <strain evidence="1">Expedition CK06-06</strain>
    </source>
</reference>
<dbReference type="EMBL" id="BARW01013071">
    <property type="protein sequence ID" value="GAI75799.1"/>
    <property type="molecule type" value="Genomic_DNA"/>
</dbReference>
<evidence type="ECO:0000313" key="1">
    <source>
        <dbReference type="EMBL" id="GAI75799.1"/>
    </source>
</evidence>
<accession>X1T712</accession>
<name>X1T712_9ZZZZ</name>
<gene>
    <name evidence="1" type="ORF">S12H4_24207</name>
</gene>
<dbReference type="Gene3D" id="3.30.360.10">
    <property type="entry name" value="Dihydrodipicolinate Reductase, domain 2"/>
    <property type="match status" value="1"/>
</dbReference>
<sequence length="99" mass="11533">ASPEVVEEELELPQYETGHKEIIRNFSRSILFKEELIAPGEEGIWSVEFINALILSGKKNKPVDIPVDREEYEELLEDLKKTSREKKVKKIKRVTDPRI</sequence>
<proteinExistence type="predicted"/>
<evidence type="ECO:0008006" key="2">
    <source>
        <dbReference type="Google" id="ProtNLM"/>
    </source>
</evidence>
<organism evidence="1">
    <name type="scientific">marine sediment metagenome</name>
    <dbReference type="NCBI Taxonomy" id="412755"/>
    <lineage>
        <taxon>unclassified sequences</taxon>
        <taxon>metagenomes</taxon>
        <taxon>ecological metagenomes</taxon>
    </lineage>
</organism>
<dbReference type="AlphaFoldDB" id="X1T712"/>